<keyword evidence="1" id="KW-0500">Molybdenum</keyword>
<dbReference type="InterPro" id="IPR037165">
    <property type="entry name" value="AldOxase/xan_DH_Mopterin-bd_sf"/>
</dbReference>
<accession>A0A841BDX2</accession>
<dbReference type="Gene3D" id="3.30.365.10">
    <property type="entry name" value="Aldehyde oxidase/xanthine dehydrogenase, molybdopterin binding domain"/>
    <property type="match status" value="4"/>
</dbReference>
<protein>
    <submittedName>
        <fullName evidence="4">Xanthine dehydrogenase YagR molybdenum-binding subunit</fullName>
        <ecNumber evidence="4">1.17.1.4</ecNumber>
    </submittedName>
</protein>
<evidence type="ECO:0000313" key="4">
    <source>
        <dbReference type="EMBL" id="MBB5857537.1"/>
    </source>
</evidence>
<gene>
    <name evidence="4" type="ORF">HDA45_007624</name>
</gene>
<dbReference type="SUPFAM" id="SSF54665">
    <property type="entry name" value="CO dehydrogenase molybdoprotein N-domain-like"/>
    <property type="match status" value="1"/>
</dbReference>
<dbReference type="AlphaFoldDB" id="A0A841BDX2"/>
<keyword evidence="2 4" id="KW-0560">Oxidoreductase</keyword>
<dbReference type="Proteomes" id="UP000580861">
    <property type="component" value="Unassembled WGS sequence"/>
</dbReference>
<dbReference type="EMBL" id="JACHMX010000001">
    <property type="protein sequence ID" value="MBB5857537.1"/>
    <property type="molecule type" value="Genomic_DNA"/>
</dbReference>
<dbReference type="GO" id="GO:0005506">
    <property type="term" value="F:iron ion binding"/>
    <property type="evidence" value="ECO:0007669"/>
    <property type="project" value="InterPro"/>
</dbReference>
<name>A0A841BDX2_9PSEU</name>
<dbReference type="RefSeq" id="WP_184903739.1">
    <property type="nucleotide sequence ID" value="NZ_JACHMX010000001.1"/>
</dbReference>
<sequence>MGNILGEPAVRVDAVAKVTGAAPYAADEVIVGMAHAALTTSTVARGRITEIDVRAAEAVPGVRLVLTHRNLGEEIGEGRFLVPVYGGQFQSSFNPLASDEIRYFGQIVAVTVAESPEIAEYAASLIEIRYAAEPAVIALQDTETAAVIDLVGVEAGDAAKELARADVVLDEEYETSVNHHNPIELFNVTATWTGGALEVRVPSQWVTGERYALSSVLGLSEEDVRVISPYVGGGFGCKGATLWHTVFTAEAARRLGGTVKLFVSRRQMFTIGAFRPQSRHRLRLGATEDGRFTAYDHEVLTQSSRTDVVALPGTDNTARLYAFPAIRTKESTVQTDTNTPGFMRGPLEFPELFALESGIDELAVKLGIDPVELRLRNEPDKEPVNGLPYSSRSLVECYRRGAELFGWSERDPAIGSMRGPAGELVGWGCASASYPVFEGSVCDCRITVDSAGRAVVEVAAQEIGTGTYTTLGQIGAAAIGLEVTAVSVSLGDSDLPRGLATAASSTVATIGSAVHVAGRKIRERILALAAAHLPGDLTIEGGIVRAANGARVSVAELVAAEPGGVLSLESRYTPPNLTPEMVKTTLEESTFNITGPIGPDHVTFSYGANFAEVRIDPITRRVRLGRMVGVFGVGKVINPRVTRSMLMGGMIWAAGHALMEKTILDRGKARFVNTDLAGYHMATSADIGEVIVETVEERDDLVNVLGAKGGVGEMGIVGMPAAIANAVHHATGIRVRRVPILVDDLV</sequence>
<dbReference type="Pfam" id="PF01315">
    <property type="entry name" value="Ald_Xan_dh_C"/>
    <property type="match status" value="1"/>
</dbReference>
<dbReference type="InterPro" id="IPR016208">
    <property type="entry name" value="Ald_Oxase/xanthine_DH-like"/>
</dbReference>
<dbReference type="Gene3D" id="3.90.1170.50">
    <property type="entry name" value="Aldehyde oxidase/xanthine dehydrogenase, a/b hammerhead"/>
    <property type="match status" value="1"/>
</dbReference>
<dbReference type="PANTHER" id="PTHR11908:SF132">
    <property type="entry name" value="ALDEHYDE OXIDASE 1-RELATED"/>
    <property type="match status" value="1"/>
</dbReference>
<proteinExistence type="predicted"/>
<dbReference type="SMART" id="SM01008">
    <property type="entry name" value="Ald_Xan_dh_C"/>
    <property type="match status" value="1"/>
</dbReference>
<dbReference type="GO" id="GO:0004854">
    <property type="term" value="F:xanthine dehydrogenase activity"/>
    <property type="evidence" value="ECO:0007669"/>
    <property type="project" value="UniProtKB-EC"/>
</dbReference>
<dbReference type="InterPro" id="IPR000674">
    <property type="entry name" value="Ald_Oxase/Xan_DH_a/b"/>
</dbReference>
<feature type="domain" description="Aldehyde oxidase/xanthine dehydrogenase a/b hammerhead" evidence="3">
    <location>
        <begin position="19"/>
        <end position="134"/>
    </location>
</feature>
<dbReference type="Pfam" id="PF20256">
    <property type="entry name" value="MoCoBD_2"/>
    <property type="match status" value="1"/>
</dbReference>
<keyword evidence="5" id="KW-1185">Reference proteome</keyword>
<dbReference type="SUPFAM" id="SSF56003">
    <property type="entry name" value="Molybdenum cofactor-binding domain"/>
    <property type="match status" value="1"/>
</dbReference>
<reference evidence="4 5" key="1">
    <citation type="submission" date="2020-08" db="EMBL/GenBank/DDBJ databases">
        <title>Sequencing the genomes of 1000 actinobacteria strains.</title>
        <authorList>
            <person name="Klenk H.-P."/>
        </authorList>
    </citation>
    <scope>NUCLEOTIDE SEQUENCE [LARGE SCALE GENOMIC DNA]</scope>
    <source>
        <strain evidence="4 5">DSM 45272</strain>
    </source>
</reference>
<dbReference type="InterPro" id="IPR046867">
    <property type="entry name" value="AldOxase/xan_DH_MoCoBD2"/>
</dbReference>
<dbReference type="InterPro" id="IPR008274">
    <property type="entry name" value="AldOxase/xan_DH_MoCoBD1"/>
</dbReference>
<evidence type="ECO:0000256" key="2">
    <source>
        <dbReference type="ARBA" id="ARBA00023002"/>
    </source>
</evidence>
<dbReference type="Pfam" id="PF02738">
    <property type="entry name" value="MoCoBD_1"/>
    <property type="match status" value="1"/>
</dbReference>
<evidence type="ECO:0000259" key="3">
    <source>
        <dbReference type="SMART" id="SM01008"/>
    </source>
</evidence>
<evidence type="ECO:0000256" key="1">
    <source>
        <dbReference type="ARBA" id="ARBA00022505"/>
    </source>
</evidence>
<dbReference type="InterPro" id="IPR036856">
    <property type="entry name" value="Ald_Oxase/Xan_DH_a/b_sf"/>
</dbReference>
<dbReference type="EC" id="1.17.1.4" evidence="4"/>
<dbReference type="PANTHER" id="PTHR11908">
    <property type="entry name" value="XANTHINE DEHYDROGENASE"/>
    <property type="match status" value="1"/>
</dbReference>
<comment type="caution">
    <text evidence="4">The sequence shown here is derived from an EMBL/GenBank/DDBJ whole genome shotgun (WGS) entry which is preliminary data.</text>
</comment>
<evidence type="ECO:0000313" key="5">
    <source>
        <dbReference type="Proteomes" id="UP000580861"/>
    </source>
</evidence>
<organism evidence="4 5">
    <name type="scientific">Amycolatopsis umgeniensis</name>
    <dbReference type="NCBI Taxonomy" id="336628"/>
    <lineage>
        <taxon>Bacteria</taxon>
        <taxon>Bacillati</taxon>
        <taxon>Actinomycetota</taxon>
        <taxon>Actinomycetes</taxon>
        <taxon>Pseudonocardiales</taxon>
        <taxon>Pseudonocardiaceae</taxon>
        <taxon>Amycolatopsis</taxon>
    </lineage>
</organism>